<evidence type="ECO:0000313" key="1">
    <source>
        <dbReference type="EMBL" id="KPU46366.1"/>
    </source>
</evidence>
<dbReference type="AlphaFoldDB" id="A0A0P8WE15"/>
<dbReference type="OrthoDB" id="2083196at2"/>
<comment type="caution">
    <text evidence="1">The sequence shown here is derived from an EMBL/GenBank/DDBJ whole genome shotgun (WGS) entry which is preliminary data.</text>
</comment>
<proteinExistence type="predicted"/>
<name>A0A0P8WE15_9CLOT</name>
<organism evidence="1 2">
    <name type="scientific">Oxobacter pfennigii</name>
    <dbReference type="NCBI Taxonomy" id="36849"/>
    <lineage>
        <taxon>Bacteria</taxon>
        <taxon>Bacillati</taxon>
        <taxon>Bacillota</taxon>
        <taxon>Clostridia</taxon>
        <taxon>Eubacteriales</taxon>
        <taxon>Clostridiaceae</taxon>
        <taxon>Oxobacter</taxon>
    </lineage>
</organism>
<keyword evidence="2" id="KW-1185">Reference proteome</keyword>
<evidence type="ECO:0000313" key="2">
    <source>
        <dbReference type="Proteomes" id="UP000050326"/>
    </source>
</evidence>
<protein>
    <submittedName>
        <fullName evidence="1">Uncharacterized protein</fullName>
    </submittedName>
</protein>
<dbReference type="EMBL" id="LKET01000003">
    <property type="protein sequence ID" value="KPU46366.1"/>
    <property type="molecule type" value="Genomic_DNA"/>
</dbReference>
<dbReference type="RefSeq" id="WP_054873177.1">
    <property type="nucleotide sequence ID" value="NZ_LKET01000003.1"/>
</dbReference>
<gene>
    <name evidence="1" type="ORF">OXPF_00080</name>
</gene>
<accession>A0A0P8WE15</accession>
<sequence>MNKKRILGITILAIFLLILLLIMQNVNQSPYDFLKSRKGSSRSENATEFLYQADIGNKEYAVFYVNENGHAACAIIRRGIFTYSLLRISSEVFLNEPGAFFHFSSYNKGRNWIYWGIIQDENVKKVLINKTEANLVDAVYNFRICYLMGAGKEEPPQPELIY</sequence>
<dbReference type="Proteomes" id="UP000050326">
    <property type="component" value="Unassembled WGS sequence"/>
</dbReference>
<reference evidence="1 2" key="1">
    <citation type="submission" date="2015-09" db="EMBL/GenBank/DDBJ databases">
        <title>Genome sequence of Oxobacter pfennigii DSM 3222.</title>
        <authorList>
            <person name="Poehlein A."/>
            <person name="Bengelsdorf F.R."/>
            <person name="Schiel-Bengelsdorf B."/>
            <person name="Duerre P."/>
            <person name="Daniel R."/>
        </authorList>
    </citation>
    <scope>NUCLEOTIDE SEQUENCE [LARGE SCALE GENOMIC DNA]</scope>
    <source>
        <strain evidence="1 2">DSM 3222</strain>
    </source>
</reference>